<comment type="catalytic activity">
    <reaction evidence="1">
        <text>4-amino-5-hydroxymethyl-2-methylpyrimidine + ATP = 4-amino-2-methyl-5-(phosphooxymethyl)pyrimidine + ADP + H(+)</text>
        <dbReference type="Rhea" id="RHEA:23096"/>
        <dbReference type="ChEBI" id="CHEBI:15378"/>
        <dbReference type="ChEBI" id="CHEBI:16892"/>
        <dbReference type="ChEBI" id="CHEBI:30616"/>
        <dbReference type="ChEBI" id="CHEBI:58354"/>
        <dbReference type="ChEBI" id="CHEBI:456216"/>
        <dbReference type="EC" id="2.7.1.49"/>
    </reaction>
</comment>
<sequence>MSRPPVVLSIAGSDPSGGAGIQADLKTFSALGAYGTTVITALTAQSTLGVTGIHAVPPAFVRQQLDTLVADVRVDAIKIGMLGDAATVRAVAGFLGDHPGLAPVVLDPVMVSTSGARLLAEEAEQAIGDLLPHARVVTPNIPEAAVLLGEGAATSTEDLLRQARALRARGAQAVLAKGGHLTGHDATDVWIDDDGEHLLGARRVPTANTHGTGCSLSSAIAALLPRSGSPLSAAREAKTWLSAALEGADTLEIGHGPGPVHHFHRWWDQPVATR</sequence>
<gene>
    <name evidence="11" type="ORF">SAMN04488035_1181</name>
</gene>
<dbReference type="Gene3D" id="3.40.1190.20">
    <property type="match status" value="1"/>
</dbReference>
<protein>
    <submittedName>
        <fullName evidence="11">Hydroxymethylpyrimidine kinase /phosphomethylpyrimidine kinase</fullName>
    </submittedName>
</protein>
<dbReference type="EMBL" id="FONZ01000002">
    <property type="protein sequence ID" value="SFF01422.1"/>
    <property type="molecule type" value="Genomic_DNA"/>
</dbReference>
<dbReference type="PANTHER" id="PTHR20858:SF17">
    <property type="entry name" value="HYDROXYMETHYLPYRIMIDINE_PHOSPHOMETHYLPYRIMIDINE KINASE THI20-RELATED"/>
    <property type="match status" value="1"/>
</dbReference>
<dbReference type="OrthoDB" id="34166at2"/>
<comment type="pathway">
    <text evidence="4">Cofactor biosynthesis; thiamine diphosphate biosynthesis; 4-amino-2-methyl-5-diphosphomethylpyrimidine from 5-amino-1-(5-phospho-D-ribosyl)imidazole: step 3/3.</text>
</comment>
<evidence type="ECO:0000313" key="12">
    <source>
        <dbReference type="Proteomes" id="UP000198520"/>
    </source>
</evidence>
<dbReference type="SUPFAM" id="SSF53613">
    <property type="entry name" value="Ribokinase-like"/>
    <property type="match status" value="1"/>
</dbReference>
<evidence type="ECO:0000256" key="3">
    <source>
        <dbReference type="ARBA" id="ARBA00003848"/>
    </source>
</evidence>
<evidence type="ECO:0000313" key="11">
    <source>
        <dbReference type="EMBL" id="SFF01422.1"/>
    </source>
</evidence>
<comment type="function">
    <text evidence="3">Catalyzes the phosphorylation of hydroxymethylpyrimidine phosphate (HMP-P) to HMP-PP, and of HMP to HMP-P.</text>
</comment>
<dbReference type="STRING" id="285351.SAMN04488035_1181"/>
<proteinExistence type="predicted"/>
<dbReference type="GO" id="GO:0009228">
    <property type="term" value="P:thiamine biosynthetic process"/>
    <property type="evidence" value="ECO:0007669"/>
    <property type="project" value="UniProtKB-KW"/>
</dbReference>
<evidence type="ECO:0000256" key="2">
    <source>
        <dbReference type="ARBA" id="ARBA00000565"/>
    </source>
</evidence>
<dbReference type="InterPro" id="IPR013749">
    <property type="entry name" value="PM/HMP-P_kinase-1"/>
</dbReference>
<dbReference type="GO" id="GO:0005524">
    <property type="term" value="F:ATP binding"/>
    <property type="evidence" value="ECO:0007669"/>
    <property type="project" value="UniProtKB-KW"/>
</dbReference>
<keyword evidence="5" id="KW-0808">Transferase</keyword>
<dbReference type="CDD" id="cd01169">
    <property type="entry name" value="HMPP_kinase"/>
    <property type="match status" value="1"/>
</dbReference>
<evidence type="ECO:0000256" key="1">
    <source>
        <dbReference type="ARBA" id="ARBA00000151"/>
    </source>
</evidence>
<evidence type="ECO:0000256" key="4">
    <source>
        <dbReference type="ARBA" id="ARBA00004769"/>
    </source>
</evidence>
<dbReference type="InterPro" id="IPR029056">
    <property type="entry name" value="Ribokinase-like"/>
</dbReference>
<keyword evidence="8" id="KW-0067">ATP-binding</keyword>
<dbReference type="UniPathway" id="UPA00060">
    <property type="reaction ID" value="UER00138"/>
</dbReference>
<accession>A0A1I2F7Y3</accession>
<reference evidence="12" key="1">
    <citation type="submission" date="2016-10" db="EMBL/GenBank/DDBJ databases">
        <authorList>
            <person name="Varghese N."/>
            <person name="Submissions S."/>
        </authorList>
    </citation>
    <scope>NUCLEOTIDE SEQUENCE [LARGE SCALE GENOMIC DNA]</scope>
    <source>
        <strain evidence="12">DSM 19083</strain>
    </source>
</reference>
<comment type="catalytic activity">
    <reaction evidence="2">
        <text>4-amino-2-methyl-5-(phosphooxymethyl)pyrimidine + ATP = 4-amino-2-methyl-5-(diphosphooxymethyl)pyrimidine + ADP</text>
        <dbReference type="Rhea" id="RHEA:19893"/>
        <dbReference type="ChEBI" id="CHEBI:30616"/>
        <dbReference type="ChEBI" id="CHEBI:57841"/>
        <dbReference type="ChEBI" id="CHEBI:58354"/>
        <dbReference type="ChEBI" id="CHEBI:456216"/>
        <dbReference type="EC" id="2.7.4.7"/>
    </reaction>
</comment>
<dbReference type="GO" id="GO:0008972">
    <property type="term" value="F:phosphomethylpyrimidine kinase activity"/>
    <property type="evidence" value="ECO:0007669"/>
    <property type="project" value="UniProtKB-EC"/>
</dbReference>
<keyword evidence="12" id="KW-1185">Reference proteome</keyword>
<dbReference type="NCBIfam" id="TIGR00097">
    <property type="entry name" value="HMP-P_kinase"/>
    <property type="match status" value="1"/>
</dbReference>
<dbReference type="GO" id="GO:0008902">
    <property type="term" value="F:hydroxymethylpyrimidine kinase activity"/>
    <property type="evidence" value="ECO:0007669"/>
    <property type="project" value="UniProtKB-EC"/>
</dbReference>
<evidence type="ECO:0000259" key="10">
    <source>
        <dbReference type="Pfam" id="PF08543"/>
    </source>
</evidence>
<evidence type="ECO:0000256" key="8">
    <source>
        <dbReference type="ARBA" id="ARBA00022840"/>
    </source>
</evidence>
<organism evidence="11 12">
    <name type="scientific">Flavimobilis marinus</name>
    <dbReference type="NCBI Taxonomy" id="285351"/>
    <lineage>
        <taxon>Bacteria</taxon>
        <taxon>Bacillati</taxon>
        <taxon>Actinomycetota</taxon>
        <taxon>Actinomycetes</taxon>
        <taxon>Micrococcales</taxon>
        <taxon>Jonesiaceae</taxon>
        <taxon>Flavimobilis</taxon>
    </lineage>
</organism>
<dbReference type="FunFam" id="3.40.1190.20:FF:000003">
    <property type="entry name" value="Phosphomethylpyrimidine kinase ThiD"/>
    <property type="match status" value="1"/>
</dbReference>
<evidence type="ECO:0000256" key="9">
    <source>
        <dbReference type="ARBA" id="ARBA00022977"/>
    </source>
</evidence>
<dbReference type="RefSeq" id="WP_093377310.1">
    <property type="nucleotide sequence ID" value="NZ_BNAN01000002.1"/>
</dbReference>
<evidence type="ECO:0000256" key="6">
    <source>
        <dbReference type="ARBA" id="ARBA00022741"/>
    </source>
</evidence>
<keyword evidence="6" id="KW-0547">Nucleotide-binding</keyword>
<keyword evidence="9" id="KW-0784">Thiamine biosynthesis</keyword>
<name>A0A1I2F7Y3_9MICO</name>
<dbReference type="Pfam" id="PF08543">
    <property type="entry name" value="Phos_pyr_kin"/>
    <property type="match status" value="1"/>
</dbReference>
<dbReference type="Proteomes" id="UP000198520">
    <property type="component" value="Unassembled WGS sequence"/>
</dbReference>
<keyword evidence="7 11" id="KW-0418">Kinase</keyword>
<feature type="domain" description="Pyridoxamine kinase/Phosphomethylpyrimidine kinase" evidence="10">
    <location>
        <begin position="14"/>
        <end position="261"/>
    </location>
</feature>
<dbReference type="InterPro" id="IPR004399">
    <property type="entry name" value="HMP/HMP-P_kinase_dom"/>
</dbReference>
<dbReference type="GO" id="GO:0005829">
    <property type="term" value="C:cytosol"/>
    <property type="evidence" value="ECO:0007669"/>
    <property type="project" value="TreeGrafter"/>
</dbReference>
<evidence type="ECO:0000256" key="7">
    <source>
        <dbReference type="ARBA" id="ARBA00022777"/>
    </source>
</evidence>
<dbReference type="PANTHER" id="PTHR20858">
    <property type="entry name" value="PHOSPHOMETHYLPYRIMIDINE KINASE"/>
    <property type="match status" value="1"/>
</dbReference>
<dbReference type="AlphaFoldDB" id="A0A1I2F7Y3"/>
<dbReference type="GO" id="GO:0009229">
    <property type="term" value="P:thiamine diphosphate biosynthetic process"/>
    <property type="evidence" value="ECO:0007669"/>
    <property type="project" value="UniProtKB-UniPathway"/>
</dbReference>
<evidence type="ECO:0000256" key="5">
    <source>
        <dbReference type="ARBA" id="ARBA00022679"/>
    </source>
</evidence>